<reference evidence="5 6" key="1">
    <citation type="submission" date="2019-04" db="EMBL/GenBank/DDBJ databases">
        <title>Draft, Whole-Genome Sequence of the Anthracene-degrading Mycobacterium frederiksbergense LB501T, Isolated from a Polycyclic Aromatic Hydrocarbon (PAH)-Contaminated Soil.</title>
        <authorList>
            <person name="Augelletti F."/>
        </authorList>
    </citation>
    <scope>NUCLEOTIDE SEQUENCE [LARGE SCALE GENOMIC DNA]</scope>
    <source>
        <strain evidence="5 6">LB 501T</strain>
        <plasmid evidence="5 6">unnamed2</plasmid>
    </source>
</reference>
<dbReference type="Gene3D" id="3.40.50.720">
    <property type="entry name" value="NAD(P)-binding Rossmann-like Domain"/>
    <property type="match status" value="1"/>
</dbReference>
<evidence type="ECO:0000259" key="4">
    <source>
        <dbReference type="SMART" id="SM00822"/>
    </source>
</evidence>
<dbReference type="AlphaFoldDB" id="A0A6H0S0G9"/>
<dbReference type="GO" id="GO:0016491">
    <property type="term" value="F:oxidoreductase activity"/>
    <property type="evidence" value="ECO:0007669"/>
    <property type="project" value="UniProtKB-KW"/>
</dbReference>
<dbReference type="InterPro" id="IPR002347">
    <property type="entry name" value="SDR_fam"/>
</dbReference>
<accession>A0A6H0S0G9</accession>
<keyword evidence="3" id="KW-0520">NAD</keyword>
<dbReference type="Proteomes" id="UP000501849">
    <property type="component" value="Plasmid unnamed2"/>
</dbReference>
<dbReference type="SUPFAM" id="SSF51735">
    <property type="entry name" value="NAD(P)-binding Rossmann-fold domains"/>
    <property type="match status" value="1"/>
</dbReference>
<geneLocation type="plasmid" evidence="5 6">
    <name>unnamed2</name>
</geneLocation>
<dbReference type="PANTHER" id="PTHR24321:SF8">
    <property type="entry name" value="ESTRADIOL 17-BETA-DEHYDROGENASE 8-RELATED"/>
    <property type="match status" value="1"/>
</dbReference>
<dbReference type="SMART" id="SM00822">
    <property type="entry name" value="PKS_KR"/>
    <property type="match status" value="1"/>
</dbReference>
<dbReference type="PRINTS" id="PR00081">
    <property type="entry name" value="GDHRDH"/>
</dbReference>
<dbReference type="PANTHER" id="PTHR24321">
    <property type="entry name" value="DEHYDROGENASES, SHORT CHAIN"/>
    <property type="match status" value="1"/>
</dbReference>
<evidence type="ECO:0000313" key="6">
    <source>
        <dbReference type="Proteomes" id="UP000501849"/>
    </source>
</evidence>
<feature type="domain" description="Ketoreductase" evidence="4">
    <location>
        <begin position="13"/>
        <end position="190"/>
    </location>
</feature>
<organism evidence="5 6">
    <name type="scientific">Mycolicibacterium frederiksbergense</name>
    <dbReference type="NCBI Taxonomy" id="117567"/>
    <lineage>
        <taxon>Bacteria</taxon>
        <taxon>Bacillati</taxon>
        <taxon>Actinomycetota</taxon>
        <taxon>Actinomycetes</taxon>
        <taxon>Mycobacteriales</taxon>
        <taxon>Mycobacteriaceae</taxon>
        <taxon>Mycolicibacterium</taxon>
    </lineage>
</organism>
<evidence type="ECO:0000256" key="2">
    <source>
        <dbReference type="ARBA" id="ARBA00023002"/>
    </source>
</evidence>
<proteinExistence type="inferred from homology"/>
<dbReference type="InterPro" id="IPR057326">
    <property type="entry name" value="KR_dom"/>
</dbReference>
<evidence type="ECO:0000256" key="1">
    <source>
        <dbReference type="ARBA" id="ARBA00006484"/>
    </source>
</evidence>
<keyword evidence="5" id="KW-0614">Plasmid</keyword>
<dbReference type="EMBL" id="CP038798">
    <property type="protein sequence ID" value="QIV79969.1"/>
    <property type="molecule type" value="Genomic_DNA"/>
</dbReference>
<keyword evidence="2" id="KW-0560">Oxidoreductase</keyword>
<evidence type="ECO:0000256" key="3">
    <source>
        <dbReference type="ARBA" id="ARBA00023027"/>
    </source>
</evidence>
<dbReference type="InterPro" id="IPR036291">
    <property type="entry name" value="NAD(P)-bd_dom_sf"/>
</dbReference>
<dbReference type="CDD" id="cd05233">
    <property type="entry name" value="SDR_c"/>
    <property type="match status" value="1"/>
</dbReference>
<protein>
    <submittedName>
        <fullName evidence="5">SDR family oxidoreductase</fullName>
    </submittedName>
</protein>
<dbReference type="Pfam" id="PF13561">
    <property type="entry name" value="adh_short_C2"/>
    <property type="match status" value="1"/>
</dbReference>
<dbReference type="FunFam" id="3.40.50.720:FF:000084">
    <property type="entry name" value="Short-chain dehydrogenase reductase"/>
    <property type="match status" value="1"/>
</dbReference>
<dbReference type="PRINTS" id="PR00080">
    <property type="entry name" value="SDRFAMILY"/>
</dbReference>
<dbReference type="KEGG" id="mfre:EXE63_02910"/>
<sequence length="248" mass="25683">MSESSHPADLAGSVIVVTGGASGIGDQIVVDLVGAGADVVVADLAPPPDRPRVTYHHVDITDDEALSRLVEATVARSGKVDALVNCAALYKSLGAKKALEELTTQEWDDVLRVNVRGAWQAMRAVLPAIPVNGGHIVNISSTTARTGTLGFPHYIASKAAVEGLTRAAARELGARGITVNAVAPGLVDDEATNELNDPEYVAQAVNRRSIKRTLLPGDVASVVRFLCSDASAFVTGQVIIVDGGGVFG</sequence>
<name>A0A6H0S0G9_9MYCO</name>
<comment type="similarity">
    <text evidence="1">Belongs to the short-chain dehydrogenases/reductases (SDR) family.</text>
</comment>
<keyword evidence="6" id="KW-1185">Reference proteome</keyword>
<gene>
    <name evidence="5" type="ORF">EXE63_02910</name>
</gene>
<dbReference type="RefSeq" id="WP_168140695.1">
    <property type="nucleotide sequence ID" value="NZ_CP038798.1"/>
</dbReference>
<evidence type="ECO:0000313" key="5">
    <source>
        <dbReference type="EMBL" id="QIV79969.1"/>
    </source>
</evidence>